<evidence type="ECO:0000256" key="1">
    <source>
        <dbReference type="SAM" id="Phobius"/>
    </source>
</evidence>
<keyword evidence="1" id="KW-1133">Transmembrane helix</keyword>
<evidence type="ECO:0000313" key="3">
    <source>
        <dbReference type="Proteomes" id="UP000615446"/>
    </source>
</evidence>
<reference evidence="2" key="1">
    <citation type="submission" date="2019-10" db="EMBL/GenBank/DDBJ databases">
        <title>Conservation and host-specific expression of non-tandemly repeated heterogenous ribosome RNA gene in arbuscular mycorrhizal fungi.</title>
        <authorList>
            <person name="Maeda T."/>
            <person name="Kobayashi Y."/>
            <person name="Nakagawa T."/>
            <person name="Ezawa T."/>
            <person name="Yamaguchi K."/>
            <person name="Bino T."/>
            <person name="Nishimoto Y."/>
            <person name="Shigenobu S."/>
            <person name="Kawaguchi M."/>
        </authorList>
    </citation>
    <scope>NUCLEOTIDE SEQUENCE</scope>
    <source>
        <strain evidence="2">HR1</strain>
    </source>
</reference>
<sequence length="112" mass="13068">MCGYRSHCSKINLSGLTEDEPTEERWDRHWASYQYFRCGFIIMTVIWGFGLIYQIPIRVIIIYKLSTGQAFLFVNVLEYFLAIMMGLLTPICAWWMKKQSNKIADKDATASI</sequence>
<organism evidence="2 3">
    <name type="scientific">Rhizophagus clarus</name>
    <dbReference type="NCBI Taxonomy" id="94130"/>
    <lineage>
        <taxon>Eukaryota</taxon>
        <taxon>Fungi</taxon>
        <taxon>Fungi incertae sedis</taxon>
        <taxon>Mucoromycota</taxon>
        <taxon>Glomeromycotina</taxon>
        <taxon>Glomeromycetes</taxon>
        <taxon>Glomerales</taxon>
        <taxon>Glomeraceae</taxon>
        <taxon>Rhizophagus</taxon>
    </lineage>
</organism>
<dbReference type="AlphaFoldDB" id="A0A8H3L1L1"/>
<keyword evidence="1" id="KW-0812">Transmembrane</keyword>
<accession>A0A8H3L1L1</accession>
<feature type="transmembrane region" description="Helical" evidence="1">
    <location>
        <begin position="76"/>
        <end position="96"/>
    </location>
</feature>
<dbReference type="EMBL" id="BLAL01000047">
    <property type="protein sequence ID" value="GES80078.1"/>
    <property type="molecule type" value="Genomic_DNA"/>
</dbReference>
<evidence type="ECO:0000313" key="2">
    <source>
        <dbReference type="EMBL" id="GES80078.1"/>
    </source>
</evidence>
<name>A0A8H3L1L1_9GLOM</name>
<gene>
    <name evidence="2" type="ORF">RCL2_000737400</name>
</gene>
<keyword evidence="1" id="KW-0472">Membrane</keyword>
<dbReference type="OrthoDB" id="9996464at2759"/>
<dbReference type="Proteomes" id="UP000615446">
    <property type="component" value="Unassembled WGS sequence"/>
</dbReference>
<comment type="caution">
    <text evidence="2">The sequence shown here is derived from an EMBL/GenBank/DDBJ whole genome shotgun (WGS) entry which is preliminary data.</text>
</comment>
<proteinExistence type="predicted"/>
<protein>
    <submittedName>
        <fullName evidence="2">Uncharacterized protein</fullName>
    </submittedName>
</protein>
<feature type="transmembrane region" description="Helical" evidence="1">
    <location>
        <begin position="35"/>
        <end position="56"/>
    </location>
</feature>